<reference evidence="1" key="2">
    <citation type="submission" date="2021-02" db="EMBL/GenBank/DDBJ databases">
        <authorList>
            <person name="Kimball J.A."/>
            <person name="Haas M.W."/>
            <person name="Macchietto M."/>
            <person name="Kono T."/>
            <person name="Duquette J."/>
            <person name="Shao M."/>
        </authorList>
    </citation>
    <scope>NUCLEOTIDE SEQUENCE</scope>
    <source>
        <tissue evidence="1">Fresh leaf tissue</tissue>
    </source>
</reference>
<evidence type="ECO:0000313" key="1">
    <source>
        <dbReference type="EMBL" id="KAG8089444.1"/>
    </source>
</evidence>
<reference evidence="1" key="1">
    <citation type="journal article" date="2021" name="bioRxiv">
        <title>Whole Genome Assembly and Annotation of Northern Wild Rice, Zizania palustris L., Supports a Whole Genome Duplication in the Zizania Genus.</title>
        <authorList>
            <person name="Haas M."/>
            <person name="Kono T."/>
            <person name="Macchietto M."/>
            <person name="Millas R."/>
            <person name="McGilp L."/>
            <person name="Shao M."/>
            <person name="Duquette J."/>
            <person name="Hirsch C.N."/>
            <person name="Kimball J."/>
        </authorList>
    </citation>
    <scope>NUCLEOTIDE SEQUENCE</scope>
    <source>
        <tissue evidence="1">Fresh leaf tissue</tissue>
    </source>
</reference>
<dbReference type="EMBL" id="JAAALK010000081">
    <property type="protein sequence ID" value="KAG8089444.1"/>
    <property type="molecule type" value="Genomic_DNA"/>
</dbReference>
<dbReference type="Proteomes" id="UP000729402">
    <property type="component" value="Unassembled WGS sequence"/>
</dbReference>
<organism evidence="1 2">
    <name type="scientific">Zizania palustris</name>
    <name type="common">Northern wild rice</name>
    <dbReference type="NCBI Taxonomy" id="103762"/>
    <lineage>
        <taxon>Eukaryota</taxon>
        <taxon>Viridiplantae</taxon>
        <taxon>Streptophyta</taxon>
        <taxon>Embryophyta</taxon>
        <taxon>Tracheophyta</taxon>
        <taxon>Spermatophyta</taxon>
        <taxon>Magnoliopsida</taxon>
        <taxon>Liliopsida</taxon>
        <taxon>Poales</taxon>
        <taxon>Poaceae</taxon>
        <taxon>BOP clade</taxon>
        <taxon>Oryzoideae</taxon>
        <taxon>Oryzeae</taxon>
        <taxon>Zizaniinae</taxon>
        <taxon>Zizania</taxon>
    </lineage>
</organism>
<proteinExistence type="predicted"/>
<protein>
    <submittedName>
        <fullName evidence="1">Uncharacterized protein</fullName>
    </submittedName>
</protein>
<keyword evidence="2" id="KW-1185">Reference proteome</keyword>
<comment type="caution">
    <text evidence="1">The sequence shown here is derived from an EMBL/GenBank/DDBJ whole genome shotgun (WGS) entry which is preliminary data.</text>
</comment>
<gene>
    <name evidence="1" type="ORF">GUJ93_ZPchr0011g27630</name>
</gene>
<evidence type="ECO:0000313" key="2">
    <source>
        <dbReference type="Proteomes" id="UP000729402"/>
    </source>
</evidence>
<name>A0A8J6BLE6_ZIZPA</name>
<accession>A0A8J6BLE6</accession>
<dbReference type="AlphaFoldDB" id="A0A8J6BLE6"/>
<sequence>MALGKSGVMPHGAMDGARCAAFEAMPLCTPASYNALLAGYFHNRLPDVTAASVPSSFSATTALWKACSTSPLSQWRPLRLARSSRPTSCQICQVRVCDSSFLPC</sequence>